<evidence type="ECO:0000313" key="3">
    <source>
        <dbReference type="EMBL" id="ELR18821.1"/>
    </source>
</evidence>
<dbReference type="GeneID" id="14919618"/>
<dbReference type="PROSITE" id="PS51257">
    <property type="entry name" value="PROKAR_LIPOPROTEIN"/>
    <property type="match status" value="1"/>
</dbReference>
<keyword evidence="2" id="KW-0732">Signal</keyword>
<name>L8H323_ACACF</name>
<feature type="chain" id="PRO_5005688335" evidence="2">
    <location>
        <begin position="24"/>
        <end position="219"/>
    </location>
</feature>
<proteinExistence type="predicted"/>
<gene>
    <name evidence="3" type="ORF">ACA1_151340</name>
</gene>
<dbReference type="RefSeq" id="XP_004340877.1">
    <property type="nucleotide sequence ID" value="XM_004340829.1"/>
</dbReference>
<accession>L8H323</accession>
<feature type="compositionally biased region" description="Gly residues" evidence="1">
    <location>
        <begin position="112"/>
        <end position="131"/>
    </location>
</feature>
<feature type="compositionally biased region" description="Acidic residues" evidence="1">
    <location>
        <begin position="83"/>
        <end position="98"/>
    </location>
</feature>
<feature type="region of interest" description="Disordered" evidence="1">
    <location>
        <begin position="83"/>
        <end position="134"/>
    </location>
</feature>
<organism evidence="3 4">
    <name type="scientific">Acanthamoeba castellanii (strain ATCC 30010 / Neff)</name>
    <dbReference type="NCBI Taxonomy" id="1257118"/>
    <lineage>
        <taxon>Eukaryota</taxon>
        <taxon>Amoebozoa</taxon>
        <taxon>Discosea</taxon>
        <taxon>Longamoebia</taxon>
        <taxon>Centramoebida</taxon>
        <taxon>Acanthamoebidae</taxon>
        <taxon>Acanthamoeba</taxon>
    </lineage>
</organism>
<evidence type="ECO:0000256" key="2">
    <source>
        <dbReference type="SAM" id="SignalP"/>
    </source>
</evidence>
<dbReference type="EMBL" id="KB007942">
    <property type="protein sequence ID" value="ELR18821.1"/>
    <property type="molecule type" value="Genomic_DNA"/>
</dbReference>
<protein>
    <submittedName>
        <fullName evidence="3">Uncharacterized protein</fullName>
    </submittedName>
</protein>
<sequence>MTRVALWALVGLILSIAVLSCSASDGERVKRPARHDYDYDDYDDCERDDNEHEVACGYGKSWGSCEDDDDCPPIALILELEEQEGGEDSCWEEEDDECTGGSPTTTTTSGGHTTGGGHSTGGDGSTGGENGGSDTPVGAIVGGVLGGVFGAAAVGAAGAGAGYALYRFMQRGGASPMPASAMDGTEMATMNDNALFQSPTEGHTNDLFQSGAMAAADAV</sequence>
<evidence type="ECO:0000313" key="4">
    <source>
        <dbReference type="Proteomes" id="UP000011083"/>
    </source>
</evidence>
<feature type="signal peptide" evidence="2">
    <location>
        <begin position="1"/>
        <end position="23"/>
    </location>
</feature>
<reference evidence="3 4" key="1">
    <citation type="journal article" date="2013" name="Genome Biol.">
        <title>Genome of Acanthamoeba castellanii highlights extensive lateral gene transfer and early evolution of tyrosine kinase signaling.</title>
        <authorList>
            <person name="Clarke M."/>
            <person name="Lohan A.J."/>
            <person name="Liu B."/>
            <person name="Lagkouvardos I."/>
            <person name="Roy S."/>
            <person name="Zafar N."/>
            <person name="Bertelli C."/>
            <person name="Schilde C."/>
            <person name="Kianianmomeni A."/>
            <person name="Burglin T.R."/>
            <person name="Frech C."/>
            <person name="Turcotte B."/>
            <person name="Kopec K.O."/>
            <person name="Synnott J.M."/>
            <person name="Choo C."/>
            <person name="Paponov I."/>
            <person name="Finkler A."/>
            <person name="Soon Heng Tan C."/>
            <person name="Hutchins A.P."/>
            <person name="Weinmeier T."/>
            <person name="Rattei T."/>
            <person name="Chu J.S."/>
            <person name="Gimenez G."/>
            <person name="Irimia M."/>
            <person name="Rigden D.J."/>
            <person name="Fitzpatrick D.A."/>
            <person name="Lorenzo-Morales J."/>
            <person name="Bateman A."/>
            <person name="Chiu C.H."/>
            <person name="Tang P."/>
            <person name="Hegemann P."/>
            <person name="Fromm H."/>
            <person name="Raoult D."/>
            <person name="Greub G."/>
            <person name="Miranda-Saavedra D."/>
            <person name="Chen N."/>
            <person name="Nash P."/>
            <person name="Ginger M.L."/>
            <person name="Horn M."/>
            <person name="Schaap P."/>
            <person name="Caler L."/>
            <person name="Loftus B."/>
        </authorList>
    </citation>
    <scope>NUCLEOTIDE SEQUENCE [LARGE SCALE GENOMIC DNA]</scope>
    <source>
        <strain evidence="3 4">Neff</strain>
    </source>
</reference>
<dbReference type="VEuPathDB" id="AmoebaDB:ACA1_151340"/>
<dbReference type="Proteomes" id="UP000011083">
    <property type="component" value="Unassembled WGS sequence"/>
</dbReference>
<feature type="compositionally biased region" description="Low complexity" evidence="1">
    <location>
        <begin position="99"/>
        <end position="111"/>
    </location>
</feature>
<keyword evidence="4" id="KW-1185">Reference proteome</keyword>
<dbReference type="AlphaFoldDB" id="L8H323"/>
<dbReference type="KEGG" id="acan:ACA1_151340"/>
<evidence type="ECO:0000256" key="1">
    <source>
        <dbReference type="SAM" id="MobiDB-lite"/>
    </source>
</evidence>